<accession>A0AAN5D5X0</accession>
<evidence type="ECO:0000313" key="2">
    <source>
        <dbReference type="EMBL" id="GMR56287.1"/>
    </source>
</evidence>
<dbReference type="Gene3D" id="1.25.10.10">
    <property type="entry name" value="Leucine-rich Repeat Variant"/>
    <property type="match status" value="1"/>
</dbReference>
<evidence type="ECO:0008006" key="4">
    <source>
        <dbReference type="Google" id="ProtNLM"/>
    </source>
</evidence>
<dbReference type="EMBL" id="BTRK01000005">
    <property type="protein sequence ID" value="GMR56287.1"/>
    <property type="molecule type" value="Genomic_DNA"/>
</dbReference>
<feature type="compositionally biased region" description="Basic and acidic residues" evidence="1">
    <location>
        <begin position="122"/>
        <end position="134"/>
    </location>
</feature>
<comment type="caution">
    <text evidence="2">The sequence shown here is derived from an EMBL/GenBank/DDBJ whole genome shotgun (WGS) entry which is preliminary data.</text>
</comment>
<keyword evidence="3" id="KW-1185">Reference proteome</keyword>
<reference evidence="3" key="1">
    <citation type="submission" date="2022-10" db="EMBL/GenBank/DDBJ databases">
        <title>Genome assembly of Pristionchus species.</title>
        <authorList>
            <person name="Yoshida K."/>
            <person name="Sommer R.J."/>
        </authorList>
    </citation>
    <scope>NUCLEOTIDE SEQUENCE [LARGE SCALE GENOMIC DNA]</scope>
    <source>
        <strain evidence="3">RS5460</strain>
    </source>
</reference>
<name>A0AAN5D5X0_9BILA</name>
<dbReference type="InterPro" id="IPR016024">
    <property type="entry name" value="ARM-type_fold"/>
</dbReference>
<proteinExistence type="predicted"/>
<dbReference type="AlphaFoldDB" id="A0AAN5D5X0"/>
<protein>
    <recommendedName>
        <fullName evidence="4">Condensin complex subunit 1 C-terminal domain-containing protein</fullName>
    </recommendedName>
</protein>
<feature type="region of interest" description="Disordered" evidence="1">
    <location>
        <begin position="120"/>
        <end position="142"/>
    </location>
</feature>
<gene>
    <name evidence="2" type="ORF">PMAYCL1PPCAC_26482</name>
</gene>
<dbReference type="InterPro" id="IPR011989">
    <property type="entry name" value="ARM-like"/>
</dbReference>
<feature type="non-terminal residue" evidence="2">
    <location>
        <position position="1"/>
    </location>
</feature>
<dbReference type="SUPFAM" id="SSF48371">
    <property type="entry name" value="ARM repeat"/>
    <property type="match status" value="1"/>
</dbReference>
<organism evidence="2 3">
    <name type="scientific">Pristionchus mayeri</name>
    <dbReference type="NCBI Taxonomy" id="1317129"/>
    <lineage>
        <taxon>Eukaryota</taxon>
        <taxon>Metazoa</taxon>
        <taxon>Ecdysozoa</taxon>
        <taxon>Nematoda</taxon>
        <taxon>Chromadorea</taxon>
        <taxon>Rhabditida</taxon>
        <taxon>Rhabditina</taxon>
        <taxon>Diplogasteromorpha</taxon>
        <taxon>Diplogasteroidea</taxon>
        <taxon>Neodiplogasteridae</taxon>
        <taxon>Pristionchus</taxon>
    </lineage>
</organism>
<sequence length="142" mass="16248">LQVMETGKSDCREMCSWVLSNLVEGGTKEQILSLWAEKPMPALSAVLSHTDHICISRALRVIYKLLSAVNGNQLDTIKEEAENSGVVGHLKNLQGNNIWYYLTFRCAILSEYFMENDDEETNEKLKRKSDEKADQNVQKRKR</sequence>
<dbReference type="Proteomes" id="UP001328107">
    <property type="component" value="Unassembled WGS sequence"/>
</dbReference>
<evidence type="ECO:0000313" key="3">
    <source>
        <dbReference type="Proteomes" id="UP001328107"/>
    </source>
</evidence>
<evidence type="ECO:0000256" key="1">
    <source>
        <dbReference type="SAM" id="MobiDB-lite"/>
    </source>
</evidence>